<gene>
    <name evidence="5" type="ORF">CCGE525_14930</name>
</gene>
<dbReference type="InterPro" id="IPR057326">
    <property type="entry name" value="KR_dom"/>
</dbReference>
<dbReference type="SUPFAM" id="SSF51735">
    <property type="entry name" value="NAD(P)-binding Rossmann-fold domains"/>
    <property type="match status" value="1"/>
</dbReference>
<dbReference type="PANTHER" id="PTHR24321:SF8">
    <property type="entry name" value="ESTRADIOL 17-BETA-DEHYDROGENASE 8-RELATED"/>
    <property type="match status" value="1"/>
</dbReference>
<keyword evidence="2 5" id="KW-0560">Oxidoreductase</keyword>
<dbReference type="PRINTS" id="PR00080">
    <property type="entry name" value="SDRFAMILY"/>
</dbReference>
<dbReference type="AlphaFoldDB" id="A0A387FM60"/>
<dbReference type="FunFam" id="3.40.50.720:FF:000084">
    <property type="entry name" value="Short-chain dehydrogenase reductase"/>
    <property type="match status" value="1"/>
</dbReference>
<evidence type="ECO:0000256" key="3">
    <source>
        <dbReference type="ARBA" id="ARBA00023027"/>
    </source>
</evidence>
<accession>A0A387FM60</accession>
<organism evidence="5 6">
    <name type="scientific">Rhizobium jaguaris</name>
    <dbReference type="NCBI Taxonomy" id="1312183"/>
    <lineage>
        <taxon>Bacteria</taxon>
        <taxon>Pseudomonadati</taxon>
        <taxon>Pseudomonadota</taxon>
        <taxon>Alphaproteobacteria</taxon>
        <taxon>Hyphomicrobiales</taxon>
        <taxon>Rhizobiaceae</taxon>
        <taxon>Rhizobium/Agrobacterium group</taxon>
        <taxon>Rhizobium</taxon>
    </lineage>
</organism>
<dbReference type="RefSeq" id="WP_120704954.1">
    <property type="nucleotide sequence ID" value="NZ_CP032694.1"/>
</dbReference>
<dbReference type="PRINTS" id="PR00081">
    <property type="entry name" value="GDHRDH"/>
</dbReference>
<dbReference type="Gene3D" id="3.40.50.720">
    <property type="entry name" value="NAD(P)-binding Rossmann-like Domain"/>
    <property type="match status" value="1"/>
</dbReference>
<dbReference type="InterPro" id="IPR036291">
    <property type="entry name" value="NAD(P)-bd_dom_sf"/>
</dbReference>
<dbReference type="SMART" id="SM00822">
    <property type="entry name" value="PKS_KR"/>
    <property type="match status" value="1"/>
</dbReference>
<dbReference type="PANTHER" id="PTHR24321">
    <property type="entry name" value="DEHYDROGENASES, SHORT CHAIN"/>
    <property type="match status" value="1"/>
</dbReference>
<dbReference type="InterPro" id="IPR002347">
    <property type="entry name" value="SDR_fam"/>
</dbReference>
<proteinExistence type="inferred from homology"/>
<dbReference type="GO" id="GO:0047936">
    <property type="term" value="F:glucose 1-dehydrogenase [NAD(P)+] activity"/>
    <property type="evidence" value="ECO:0007669"/>
    <property type="project" value="UniProtKB-EC"/>
</dbReference>
<dbReference type="CDD" id="cd05233">
    <property type="entry name" value="SDR_c"/>
    <property type="match status" value="1"/>
</dbReference>
<evidence type="ECO:0000259" key="4">
    <source>
        <dbReference type="SMART" id="SM00822"/>
    </source>
</evidence>
<name>A0A387FM60_9HYPH</name>
<evidence type="ECO:0000313" key="5">
    <source>
        <dbReference type="EMBL" id="AYG59958.1"/>
    </source>
</evidence>
<sequence>MSQTVLITGALSGIGRETAIAFAQEGYNVAVSGRRQEAGEEFATELRRLGAAAEFVLADVSIDEGVRKMVDMVVHRFGSIDIAINNAGTEGKPGPIVEQTRESITSVFETNVVGVLLSLKYELKAMMEQKRGSIINISSTMGRTSFPNQGVYAASKHAVEALTKTAALEGAPFGIRVNTVAPGPTDTNMLHRLTGGADGIAKMTAGIPLGRAGTPREVADACVFIASDKASFITGQVLGVNGGRLLG</sequence>
<keyword evidence="6" id="KW-1185">Reference proteome</keyword>
<reference evidence="5 6" key="1">
    <citation type="submission" date="2018-10" db="EMBL/GenBank/DDBJ databases">
        <title>Rhizobium etli, R. leguminosarum and a new Rhizobium genospecies from Phaseolus dumosus.</title>
        <authorList>
            <person name="Ramirez-Puebla S.T."/>
            <person name="Rogel-Hernandez M.A."/>
            <person name="Guerrero G."/>
            <person name="Ormeno-Orrillo E."/>
            <person name="Martinez-Romero J.C."/>
            <person name="Negrete-Yankelevich S."/>
            <person name="Martinez-Romero E."/>
        </authorList>
    </citation>
    <scope>NUCLEOTIDE SEQUENCE [LARGE SCALE GENOMIC DNA]</scope>
    <source>
        <strain evidence="5 6">CCGE525</strain>
    </source>
</reference>
<dbReference type="KEGG" id="rjg:CCGE525_14930"/>
<dbReference type="InterPro" id="IPR020904">
    <property type="entry name" value="Sc_DH/Rdtase_CS"/>
</dbReference>
<dbReference type="PROSITE" id="PS00061">
    <property type="entry name" value="ADH_SHORT"/>
    <property type="match status" value="1"/>
</dbReference>
<dbReference type="OrthoDB" id="9792355at2"/>
<evidence type="ECO:0000256" key="1">
    <source>
        <dbReference type="ARBA" id="ARBA00006484"/>
    </source>
</evidence>
<feature type="domain" description="Ketoreductase" evidence="4">
    <location>
        <begin position="3"/>
        <end position="183"/>
    </location>
</feature>
<keyword evidence="3" id="KW-0520">NAD</keyword>
<dbReference type="EMBL" id="CP032694">
    <property type="protein sequence ID" value="AYG59958.1"/>
    <property type="molecule type" value="Genomic_DNA"/>
</dbReference>
<dbReference type="NCBIfam" id="NF005559">
    <property type="entry name" value="PRK07231.1"/>
    <property type="match status" value="1"/>
</dbReference>
<protein>
    <submittedName>
        <fullName evidence="5">Glucose 1-dehydrogenase</fullName>
        <ecNumber evidence="5">1.1.1.47</ecNumber>
    </submittedName>
</protein>
<dbReference type="Pfam" id="PF13561">
    <property type="entry name" value="adh_short_C2"/>
    <property type="match status" value="1"/>
</dbReference>
<comment type="similarity">
    <text evidence="1">Belongs to the short-chain dehydrogenases/reductases (SDR) family.</text>
</comment>
<evidence type="ECO:0000256" key="2">
    <source>
        <dbReference type="ARBA" id="ARBA00023002"/>
    </source>
</evidence>
<dbReference type="EC" id="1.1.1.47" evidence="5"/>
<evidence type="ECO:0000313" key="6">
    <source>
        <dbReference type="Proteomes" id="UP000282195"/>
    </source>
</evidence>
<dbReference type="Proteomes" id="UP000282195">
    <property type="component" value="Chromosome"/>
</dbReference>